<comment type="caution">
    <text evidence="2">The sequence shown here is derived from an EMBL/GenBank/DDBJ whole genome shotgun (WGS) entry which is preliminary data.</text>
</comment>
<dbReference type="InterPro" id="IPR000073">
    <property type="entry name" value="AB_hydrolase_1"/>
</dbReference>
<name>A0A8K2A9Q3_9CYAN</name>
<dbReference type="PANTHER" id="PTHR47914:SF1">
    <property type="entry name" value="ALPHA_BETA-HYDROLASES SUPERFAMILY PROTEIN"/>
    <property type="match status" value="1"/>
</dbReference>
<evidence type="ECO:0000259" key="1">
    <source>
        <dbReference type="Pfam" id="PF12697"/>
    </source>
</evidence>
<feature type="domain" description="AB hydrolase-1" evidence="1">
    <location>
        <begin position="42"/>
        <end position="155"/>
    </location>
</feature>
<organism evidence="2 3">
    <name type="scientific">Petrachloros mirabilis ULC683</name>
    <dbReference type="NCBI Taxonomy" id="2781853"/>
    <lineage>
        <taxon>Bacteria</taxon>
        <taxon>Bacillati</taxon>
        <taxon>Cyanobacteriota</taxon>
        <taxon>Cyanophyceae</taxon>
        <taxon>Synechococcales</taxon>
        <taxon>Petrachlorosaceae</taxon>
        <taxon>Petrachloros</taxon>
        <taxon>Petrachloros mirabilis</taxon>
    </lineage>
</organism>
<dbReference type="Proteomes" id="UP000607397">
    <property type="component" value="Unassembled WGS sequence"/>
</dbReference>
<accession>A0A8K2A9Q3</accession>
<dbReference type="PANTHER" id="PTHR47914">
    <property type="entry name" value="ALPHA/BETA-HYDROLASES SUPERFAMILY PROTEIN"/>
    <property type="match status" value="1"/>
</dbReference>
<dbReference type="EMBL" id="WVIC01000046">
    <property type="protein sequence ID" value="NCJ08285.1"/>
    <property type="molecule type" value="Genomic_DNA"/>
</dbReference>
<gene>
    <name evidence="2" type="ORF">GS597_17585</name>
</gene>
<sequence length="185" mass="20186">MTEVQGELSAGVVSETRYYAWRWRGREAAIAYDVRGVGQTLLLLPAFSSISTRAELDRLAQGLAQRYRVITLDWLGFGESARPAWRSRPAIYQAMLQAFVRDVVPEVGGLVACGHSAGYALGLAAQGELAGLRAIALVAPTWRGPLPTAMGERRRVYGLLRWLVWSPLLGRGSMHSTLTLPFCGG</sequence>
<reference evidence="2" key="1">
    <citation type="submission" date="2019-12" db="EMBL/GenBank/DDBJ databases">
        <title>High-Quality draft genome sequences of three cyanobacteria isolated from the limestone walls of the Old Cathedral of Coimbra.</title>
        <authorList>
            <person name="Tiago I."/>
            <person name="Soares F."/>
            <person name="Portugal A."/>
        </authorList>
    </citation>
    <scope>NUCLEOTIDE SEQUENCE [LARGE SCALE GENOMIC DNA]</scope>
    <source>
        <strain evidence="2">C</strain>
    </source>
</reference>
<dbReference type="AlphaFoldDB" id="A0A8K2A9Q3"/>
<proteinExistence type="predicted"/>
<dbReference type="InterPro" id="IPR029058">
    <property type="entry name" value="AB_hydrolase_fold"/>
</dbReference>
<dbReference type="RefSeq" id="WP_161826758.1">
    <property type="nucleotide sequence ID" value="NZ_WVIC01000046.1"/>
</dbReference>
<protein>
    <submittedName>
        <fullName evidence="2">Alpha/beta fold hydrolase</fullName>
    </submittedName>
</protein>
<dbReference type="Gene3D" id="3.40.50.1820">
    <property type="entry name" value="alpha/beta hydrolase"/>
    <property type="match status" value="1"/>
</dbReference>
<evidence type="ECO:0000313" key="3">
    <source>
        <dbReference type="Proteomes" id="UP000607397"/>
    </source>
</evidence>
<keyword evidence="3" id="KW-1185">Reference proteome</keyword>
<evidence type="ECO:0000313" key="2">
    <source>
        <dbReference type="EMBL" id="NCJ08285.1"/>
    </source>
</evidence>
<dbReference type="Pfam" id="PF12697">
    <property type="entry name" value="Abhydrolase_6"/>
    <property type="match status" value="1"/>
</dbReference>
<keyword evidence="2" id="KW-0378">Hydrolase</keyword>
<dbReference type="SUPFAM" id="SSF53474">
    <property type="entry name" value="alpha/beta-Hydrolases"/>
    <property type="match status" value="1"/>
</dbReference>
<dbReference type="GO" id="GO:0016787">
    <property type="term" value="F:hydrolase activity"/>
    <property type="evidence" value="ECO:0007669"/>
    <property type="project" value="UniProtKB-KW"/>
</dbReference>